<sequence>MVEETRPGRVGRVSMSSHLERDLGLDSLARVELLLRVGSEFGKSLPEAALAEAETPQDLLRFIDRAGAERFAAIDPDLGISSGPISIPGQAETLVEVLEWHAERTPQRPHVLLYGGDQEGEFRADTITYRQLLDQARRVATGLVSRGLLPRQAVALMLPTGSDYLTSFFGVMLAGGIPVPIYPPARLAQIEDHLRRHARILANAETVFIITVPQAKGVAALLRAEAPTLTEVLTPEDLASEPMTLLYRAAPEDIAFLQYTSGSTGDPKGVVLTHANLLANLRAMGEAVGVCSDDVFVSWLPLYHDMGLIGAWFGSLYFGMRLVLMSPLAFLSRPARWLRAISHHRGTLSPAPNFAYDLCARKLADADLEGLDLSSWRLALNGAEPVSPATLQAFAERFAPYGLRPEAITPVYGLAECSVGLAFPPLGRGPRIDLIQRQALVDRKCALPAASDDVDAMQVPACGRVLPRHEIRVVDEAGDELPDRRVGQLQFRGPSATSGYYRNPLATQALFRDGWLDSGDFAYTVAGEIYLTGRVKDLIIRGGRNLYPYELEQAVGNLAGVRRGCVAVFASRDPVNAMERLVVLAETREDDPARRESLRQKINEVAVEAIGMPADEVVLAPPNSVLKTSSGKIRRNASRDAFERGLIGARVMPDRQQMLRLVVAAWRARLADAAARLGRRAYGLWCWTVFLLLAVPVMLLVIALRAPAIGRRIVHRAARLFLWLAGMPVPTTAAGDLPTVPHLLLVNHCSYLDALALCAALPPSQAYAFVAKREFVEQVVVHAFLRALGTLFVERFEASRSVEDVDEIVAALRRGQKMVIFPEGTFSREAGLKPFRMGAFVASARAGVPVLVGGLRGTRAVPAGSHLDAAAGRVSFALRSLPCPTGDDWAAAVRLRDSTPERCCGSAASTISIGDPGITGRRALQGTVYLTPRGYREGRHRRPLPA</sequence>
<name>A0A935UE35_9PROT</name>
<dbReference type="GO" id="GO:0016874">
    <property type="term" value="F:ligase activity"/>
    <property type="evidence" value="ECO:0007669"/>
    <property type="project" value="UniProtKB-KW"/>
</dbReference>
<protein>
    <submittedName>
        <fullName evidence="5">AMP-binding protein</fullName>
    </submittedName>
</protein>
<dbReference type="PANTHER" id="PTHR22754:SF32">
    <property type="entry name" value="DISCO-INTERACTING PROTEIN 2"/>
    <property type="match status" value="1"/>
</dbReference>
<dbReference type="InterPro" id="IPR045851">
    <property type="entry name" value="AMP-bd_C_sf"/>
</dbReference>
<dbReference type="SUPFAM" id="SSF56801">
    <property type="entry name" value="Acetyl-CoA synthetase-like"/>
    <property type="match status" value="1"/>
</dbReference>
<evidence type="ECO:0000259" key="4">
    <source>
        <dbReference type="PROSITE" id="PS50075"/>
    </source>
</evidence>
<keyword evidence="3" id="KW-0812">Transmembrane</keyword>
<dbReference type="InterPro" id="IPR042099">
    <property type="entry name" value="ANL_N_sf"/>
</dbReference>
<comment type="similarity">
    <text evidence="1">Belongs to the ATP-dependent AMP-binding enzyme family.</text>
</comment>
<organism evidence="5 6">
    <name type="scientific">Candidatus Accumulibacter proximus</name>
    <dbReference type="NCBI Taxonomy" id="2954385"/>
    <lineage>
        <taxon>Bacteria</taxon>
        <taxon>Pseudomonadati</taxon>
        <taxon>Pseudomonadota</taxon>
        <taxon>Betaproteobacteria</taxon>
        <taxon>Candidatus Accumulibacter</taxon>
    </lineage>
</organism>
<comment type="caution">
    <text evidence="5">The sequence shown here is derived from an EMBL/GenBank/DDBJ whole genome shotgun (WGS) entry which is preliminary data.</text>
</comment>
<dbReference type="GO" id="GO:0070566">
    <property type="term" value="F:adenylyltransferase activity"/>
    <property type="evidence" value="ECO:0007669"/>
    <property type="project" value="TreeGrafter"/>
</dbReference>
<dbReference type="InterPro" id="IPR002123">
    <property type="entry name" value="Plipid/glycerol_acylTrfase"/>
</dbReference>
<keyword evidence="3" id="KW-0472">Membrane</keyword>
<feature type="transmembrane region" description="Helical" evidence="3">
    <location>
        <begin position="309"/>
        <end position="331"/>
    </location>
</feature>
<dbReference type="GO" id="GO:0071766">
    <property type="term" value="P:Actinobacterium-type cell wall biogenesis"/>
    <property type="evidence" value="ECO:0007669"/>
    <property type="project" value="UniProtKB-ARBA"/>
</dbReference>
<evidence type="ECO:0000256" key="2">
    <source>
        <dbReference type="ARBA" id="ARBA00022598"/>
    </source>
</evidence>
<reference evidence="5 6" key="1">
    <citation type="submission" date="2020-10" db="EMBL/GenBank/DDBJ databases">
        <title>Connecting structure to function with the recovery of over 1000 high-quality activated sludge metagenome-assembled genomes encoding full-length rRNA genes using long-read sequencing.</title>
        <authorList>
            <person name="Singleton C.M."/>
            <person name="Petriglieri F."/>
            <person name="Kristensen J.M."/>
            <person name="Kirkegaard R.H."/>
            <person name="Michaelsen T.Y."/>
            <person name="Andersen M.H."/>
            <person name="Karst S.M."/>
            <person name="Dueholm M.S."/>
            <person name="Nielsen P.H."/>
            <person name="Albertsen M."/>
        </authorList>
    </citation>
    <scope>NUCLEOTIDE SEQUENCE [LARGE SCALE GENOMIC DNA]</scope>
    <source>
        <strain evidence="5">EsbW_18-Q3-R4-48_BATAC.285</strain>
    </source>
</reference>
<dbReference type="GO" id="GO:0006633">
    <property type="term" value="P:fatty acid biosynthetic process"/>
    <property type="evidence" value="ECO:0007669"/>
    <property type="project" value="TreeGrafter"/>
</dbReference>
<dbReference type="SUPFAM" id="SSF69593">
    <property type="entry name" value="Glycerol-3-phosphate (1)-acyltransferase"/>
    <property type="match status" value="1"/>
</dbReference>
<feature type="transmembrane region" description="Helical" evidence="3">
    <location>
        <begin position="684"/>
        <end position="704"/>
    </location>
</feature>
<dbReference type="InterPro" id="IPR009081">
    <property type="entry name" value="PP-bd_ACP"/>
</dbReference>
<dbReference type="InterPro" id="IPR036736">
    <property type="entry name" value="ACP-like_sf"/>
</dbReference>
<dbReference type="Pfam" id="PF01553">
    <property type="entry name" value="Acyltransferase"/>
    <property type="match status" value="1"/>
</dbReference>
<dbReference type="EMBL" id="JADJMH010000001">
    <property type="protein sequence ID" value="MBK7673521.1"/>
    <property type="molecule type" value="Genomic_DNA"/>
</dbReference>
<keyword evidence="2" id="KW-0436">Ligase</keyword>
<dbReference type="Pfam" id="PF00501">
    <property type="entry name" value="AMP-binding"/>
    <property type="match status" value="1"/>
</dbReference>
<dbReference type="PROSITE" id="PS50075">
    <property type="entry name" value="CARRIER"/>
    <property type="match status" value="1"/>
</dbReference>
<dbReference type="Proteomes" id="UP000697998">
    <property type="component" value="Unassembled WGS sequence"/>
</dbReference>
<dbReference type="Gene3D" id="1.10.1200.10">
    <property type="entry name" value="ACP-like"/>
    <property type="match status" value="1"/>
</dbReference>
<dbReference type="CDD" id="cd05931">
    <property type="entry name" value="FAAL"/>
    <property type="match status" value="1"/>
</dbReference>
<dbReference type="FunFam" id="3.40.50.12780:FF:000013">
    <property type="entry name" value="Long-chain-fatty-acid--AMP ligase FadD32"/>
    <property type="match status" value="1"/>
</dbReference>
<dbReference type="PROSITE" id="PS00455">
    <property type="entry name" value="AMP_BINDING"/>
    <property type="match status" value="1"/>
</dbReference>
<dbReference type="PANTHER" id="PTHR22754">
    <property type="entry name" value="DISCO-INTERACTING PROTEIN 2 DIP2 -RELATED"/>
    <property type="match status" value="1"/>
</dbReference>
<feature type="domain" description="Carrier" evidence="4">
    <location>
        <begin position="1"/>
        <end position="67"/>
    </location>
</feature>
<keyword evidence="3" id="KW-1133">Transmembrane helix</keyword>
<dbReference type="SUPFAM" id="SSF47336">
    <property type="entry name" value="ACP-like"/>
    <property type="match status" value="1"/>
</dbReference>
<dbReference type="InterPro" id="IPR000873">
    <property type="entry name" value="AMP-dep_synth/lig_dom"/>
</dbReference>
<dbReference type="Gene3D" id="3.30.300.30">
    <property type="match status" value="1"/>
</dbReference>
<evidence type="ECO:0000313" key="6">
    <source>
        <dbReference type="Proteomes" id="UP000697998"/>
    </source>
</evidence>
<dbReference type="AlphaFoldDB" id="A0A935UE35"/>
<dbReference type="SMART" id="SM00563">
    <property type="entry name" value="PlsC"/>
    <property type="match status" value="1"/>
</dbReference>
<dbReference type="InterPro" id="IPR020845">
    <property type="entry name" value="AMP-binding_CS"/>
</dbReference>
<dbReference type="CDD" id="cd07989">
    <property type="entry name" value="LPLAT_AGPAT-like"/>
    <property type="match status" value="1"/>
</dbReference>
<dbReference type="GO" id="GO:0016746">
    <property type="term" value="F:acyltransferase activity"/>
    <property type="evidence" value="ECO:0007669"/>
    <property type="project" value="InterPro"/>
</dbReference>
<dbReference type="Pfam" id="PF00550">
    <property type="entry name" value="PP-binding"/>
    <property type="match status" value="1"/>
</dbReference>
<evidence type="ECO:0000256" key="1">
    <source>
        <dbReference type="ARBA" id="ARBA00006432"/>
    </source>
</evidence>
<dbReference type="GO" id="GO:0005886">
    <property type="term" value="C:plasma membrane"/>
    <property type="evidence" value="ECO:0007669"/>
    <property type="project" value="TreeGrafter"/>
</dbReference>
<proteinExistence type="inferred from homology"/>
<accession>A0A935UE35</accession>
<gene>
    <name evidence="5" type="ORF">IPJ27_01445</name>
</gene>
<dbReference type="Gene3D" id="3.40.50.12780">
    <property type="entry name" value="N-terminal domain of ligase-like"/>
    <property type="match status" value="1"/>
</dbReference>
<evidence type="ECO:0000313" key="5">
    <source>
        <dbReference type="EMBL" id="MBK7673521.1"/>
    </source>
</evidence>
<dbReference type="InterPro" id="IPR040097">
    <property type="entry name" value="FAAL/FAAC"/>
</dbReference>
<evidence type="ECO:0000256" key="3">
    <source>
        <dbReference type="SAM" id="Phobius"/>
    </source>
</evidence>